<accession>A0A1Q3BIE6</accession>
<sequence length="188" mass="21612">MSCLSLRLPRAKRVWKTFTFKLVQSKLLHKLKKSKAIKKPRNRLNSNTTATKTIEPSLFFHQRKKHIVQHFPLITNKGRGYHLKKKSAPIYIDKLFKEAAVNVSERVVERKCPPTPPPPSAKNVFKVLDQVTVLTGTSKEGGDGMADDMWESMGLSSPQMHGIDKRAEDFIMRFRAEMELQEMMARHL</sequence>
<dbReference type="OrthoDB" id="1536762at2759"/>
<dbReference type="Proteomes" id="UP000187406">
    <property type="component" value="Unassembled WGS sequence"/>
</dbReference>
<comment type="caution">
    <text evidence="1">The sequence shown here is derived from an EMBL/GenBank/DDBJ whole genome shotgun (WGS) entry which is preliminary data.</text>
</comment>
<dbReference type="AlphaFoldDB" id="A0A1Q3BIE6"/>
<gene>
    <name evidence="1" type="ORF">CFOL_v3_11310</name>
</gene>
<name>A0A1Q3BIE6_CEPFO</name>
<keyword evidence="2" id="KW-1185">Reference proteome</keyword>
<reference evidence="2" key="1">
    <citation type="submission" date="2016-04" db="EMBL/GenBank/DDBJ databases">
        <title>Cephalotus genome sequencing.</title>
        <authorList>
            <person name="Fukushima K."/>
            <person name="Hasebe M."/>
            <person name="Fang X."/>
        </authorList>
    </citation>
    <scope>NUCLEOTIDE SEQUENCE [LARGE SCALE GENOMIC DNA]</scope>
    <source>
        <strain evidence="2">cv. St1</strain>
    </source>
</reference>
<dbReference type="EMBL" id="BDDD01000587">
    <property type="protein sequence ID" value="GAV67806.1"/>
    <property type="molecule type" value="Genomic_DNA"/>
</dbReference>
<protein>
    <submittedName>
        <fullName evidence="1">DUF761 domain-containing protein</fullName>
    </submittedName>
</protein>
<organism evidence="1 2">
    <name type="scientific">Cephalotus follicularis</name>
    <name type="common">Albany pitcher plant</name>
    <dbReference type="NCBI Taxonomy" id="3775"/>
    <lineage>
        <taxon>Eukaryota</taxon>
        <taxon>Viridiplantae</taxon>
        <taxon>Streptophyta</taxon>
        <taxon>Embryophyta</taxon>
        <taxon>Tracheophyta</taxon>
        <taxon>Spermatophyta</taxon>
        <taxon>Magnoliopsida</taxon>
        <taxon>eudicotyledons</taxon>
        <taxon>Gunneridae</taxon>
        <taxon>Pentapetalae</taxon>
        <taxon>rosids</taxon>
        <taxon>fabids</taxon>
        <taxon>Oxalidales</taxon>
        <taxon>Cephalotaceae</taxon>
        <taxon>Cephalotus</taxon>
    </lineage>
</organism>
<dbReference type="InterPro" id="IPR008480">
    <property type="entry name" value="DUF761_pln"/>
</dbReference>
<proteinExistence type="predicted"/>
<evidence type="ECO:0000313" key="1">
    <source>
        <dbReference type="EMBL" id="GAV67806.1"/>
    </source>
</evidence>
<dbReference type="InParanoid" id="A0A1Q3BIE6"/>
<dbReference type="Pfam" id="PF05553">
    <property type="entry name" value="DUF761"/>
    <property type="match status" value="1"/>
</dbReference>
<evidence type="ECO:0000313" key="2">
    <source>
        <dbReference type="Proteomes" id="UP000187406"/>
    </source>
</evidence>